<evidence type="ECO:0000256" key="1">
    <source>
        <dbReference type="SAM" id="MobiDB-lite"/>
    </source>
</evidence>
<dbReference type="EMBL" id="CM029051">
    <property type="protein sequence ID" value="KAG2560330.1"/>
    <property type="molecule type" value="Genomic_DNA"/>
</dbReference>
<keyword evidence="4" id="KW-1185">Reference proteome</keyword>
<sequence length="170" mass="18536">MISFKYICYTRQLISCDWGFSLWVCMQNIPKKRSTSPPQRSWPSLLLGWSSSLELFSSRRHFSCPDSPPLPSLLLQGLPSASRVPTSAGATRRSSHGVSTRSSCPSSTTDRLQEVTDGEQDLCEAITDGEEDAREATTEDASAGEVSDDDQESCTKDLSLLVTPATVLSV</sequence>
<feature type="compositionally biased region" description="Low complexity" evidence="1">
    <location>
        <begin position="73"/>
        <end position="82"/>
    </location>
</feature>
<dbReference type="EMBL" id="CM029051">
    <property type="protein sequence ID" value="KAG2560414.1"/>
    <property type="molecule type" value="Genomic_DNA"/>
</dbReference>
<evidence type="ECO:0000313" key="4">
    <source>
        <dbReference type="Proteomes" id="UP000823388"/>
    </source>
</evidence>
<dbReference type="Proteomes" id="UP000823388">
    <property type="component" value="Chromosome 8K"/>
</dbReference>
<reference evidence="2" key="1">
    <citation type="submission" date="2020-05" db="EMBL/GenBank/DDBJ databases">
        <title>WGS assembly of Panicum virgatum.</title>
        <authorList>
            <person name="Lovell J.T."/>
            <person name="Jenkins J."/>
            <person name="Shu S."/>
            <person name="Juenger T.E."/>
            <person name="Schmutz J."/>
        </authorList>
    </citation>
    <scope>NUCLEOTIDE SEQUENCE</scope>
    <source>
        <strain evidence="2">AP13</strain>
    </source>
</reference>
<name>A0A8T0PFD9_PANVG</name>
<dbReference type="AlphaFoldDB" id="A0A8T0PFD9"/>
<evidence type="ECO:0000313" key="2">
    <source>
        <dbReference type="EMBL" id="KAG2560330.1"/>
    </source>
</evidence>
<evidence type="ECO:0000313" key="3">
    <source>
        <dbReference type="EMBL" id="KAG2560414.1"/>
    </source>
</evidence>
<protein>
    <submittedName>
        <fullName evidence="2">Uncharacterized protein</fullName>
    </submittedName>
</protein>
<gene>
    <name evidence="3" type="ORF">PVAP13_8KG055484</name>
    <name evidence="2" type="ORF">PVAP13_8KG057808</name>
</gene>
<accession>A0A8T0PFD9</accession>
<proteinExistence type="predicted"/>
<feature type="compositionally biased region" description="Polar residues" evidence="1">
    <location>
        <begin position="96"/>
        <end position="110"/>
    </location>
</feature>
<feature type="compositionally biased region" description="Acidic residues" evidence="1">
    <location>
        <begin position="116"/>
        <end position="133"/>
    </location>
</feature>
<organism evidence="2 4">
    <name type="scientific">Panicum virgatum</name>
    <name type="common">Blackwell switchgrass</name>
    <dbReference type="NCBI Taxonomy" id="38727"/>
    <lineage>
        <taxon>Eukaryota</taxon>
        <taxon>Viridiplantae</taxon>
        <taxon>Streptophyta</taxon>
        <taxon>Embryophyta</taxon>
        <taxon>Tracheophyta</taxon>
        <taxon>Spermatophyta</taxon>
        <taxon>Magnoliopsida</taxon>
        <taxon>Liliopsida</taxon>
        <taxon>Poales</taxon>
        <taxon>Poaceae</taxon>
        <taxon>PACMAD clade</taxon>
        <taxon>Panicoideae</taxon>
        <taxon>Panicodae</taxon>
        <taxon>Paniceae</taxon>
        <taxon>Panicinae</taxon>
        <taxon>Panicum</taxon>
        <taxon>Panicum sect. Hiantes</taxon>
    </lineage>
</organism>
<feature type="region of interest" description="Disordered" evidence="1">
    <location>
        <begin position="73"/>
        <end position="157"/>
    </location>
</feature>
<comment type="caution">
    <text evidence="2">The sequence shown here is derived from an EMBL/GenBank/DDBJ whole genome shotgun (WGS) entry which is preliminary data.</text>
</comment>